<organism evidence="2 3">
    <name type="scientific">Roseicyclus marinus</name>
    <dbReference type="NCBI Taxonomy" id="2161673"/>
    <lineage>
        <taxon>Bacteria</taxon>
        <taxon>Pseudomonadati</taxon>
        <taxon>Pseudomonadota</taxon>
        <taxon>Alphaproteobacteria</taxon>
        <taxon>Rhodobacterales</taxon>
        <taxon>Roseobacteraceae</taxon>
        <taxon>Roseicyclus</taxon>
    </lineage>
</organism>
<evidence type="ECO:0000313" key="3">
    <source>
        <dbReference type="Proteomes" id="UP001337723"/>
    </source>
</evidence>
<keyword evidence="3" id="KW-1185">Reference proteome</keyword>
<dbReference type="Proteomes" id="UP001337723">
    <property type="component" value="Chromosome"/>
</dbReference>
<feature type="signal peptide" evidence="1">
    <location>
        <begin position="1"/>
        <end position="20"/>
    </location>
</feature>
<evidence type="ECO:0000313" key="2">
    <source>
        <dbReference type="EMBL" id="BDW84239.1"/>
    </source>
</evidence>
<proteinExistence type="predicted"/>
<sequence>MWHRLLCTLALALPLAPALAAAPSCHVDFTLTVTQGVGTTRPGTMLSGDATFALTGQIFPGEGGAAVHLAQGAMQLGPDIRGEVWALVTTSGNPVADLLAIHARDVTGMDFAGIAYRGPMTISLYGQPGSLPEALVPTDQPAWDAMALRRSFALHAQGYDRLGGDIDSLTLACDTPAAIDSAGESAYPARQ</sequence>
<feature type="chain" id="PRO_5041425186" evidence="1">
    <location>
        <begin position="21"/>
        <end position="191"/>
    </location>
</feature>
<evidence type="ECO:0000256" key="1">
    <source>
        <dbReference type="SAM" id="SignalP"/>
    </source>
</evidence>
<dbReference type="AlphaFoldDB" id="A0AA48KHJ9"/>
<name>A0AA48KHJ9_9RHOB</name>
<dbReference type="KEGG" id="rmai:MACH21_04160"/>
<dbReference type="EMBL" id="AP027266">
    <property type="protein sequence ID" value="BDW84239.1"/>
    <property type="molecule type" value="Genomic_DNA"/>
</dbReference>
<protein>
    <submittedName>
        <fullName evidence="2">Uncharacterized protein</fullName>
    </submittedName>
</protein>
<dbReference type="RefSeq" id="WP_338273942.1">
    <property type="nucleotide sequence ID" value="NZ_AP027266.1"/>
</dbReference>
<reference evidence="2 3" key="1">
    <citation type="submission" date="2023-01" db="EMBL/GenBank/DDBJ databases">
        <title>Complete genome sequence of Roseicyclus marinus strain Dej080120_10.</title>
        <authorList>
            <person name="Ueki S."/>
            <person name="Maruyama F."/>
        </authorList>
    </citation>
    <scope>NUCLEOTIDE SEQUENCE [LARGE SCALE GENOMIC DNA]</scope>
    <source>
        <strain evidence="2 3">Dej080120_10</strain>
    </source>
</reference>
<keyword evidence="1" id="KW-0732">Signal</keyword>
<gene>
    <name evidence="2" type="ORF">MACH21_04160</name>
</gene>
<accession>A0AA48KHJ9</accession>